<evidence type="ECO:0000313" key="3">
    <source>
        <dbReference type="EMBL" id="KAJ5589178.1"/>
    </source>
</evidence>
<keyword evidence="1" id="KW-0547">Nucleotide-binding</keyword>
<organism evidence="3 4">
    <name type="scientific">Penicillium hordei</name>
    <dbReference type="NCBI Taxonomy" id="40994"/>
    <lineage>
        <taxon>Eukaryota</taxon>
        <taxon>Fungi</taxon>
        <taxon>Dikarya</taxon>
        <taxon>Ascomycota</taxon>
        <taxon>Pezizomycotina</taxon>
        <taxon>Eurotiomycetes</taxon>
        <taxon>Eurotiomycetidae</taxon>
        <taxon>Eurotiales</taxon>
        <taxon>Aspergillaceae</taxon>
        <taxon>Penicillium</taxon>
    </lineage>
</organism>
<reference evidence="3" key="1">
    <citation type="journal article" date="2023" name="IMA Fungus">
        <title>Comparative genomic study of the Penicillium genus elucidates a diverse pangenome and 15 lateral gene transfer events.</title>
        <authorList>
            <person name="Petersen C."/>
            <person name="Sorensen T."/>
            <person name="Nielsen M.R."/>
            <person name="Sondergaard T.E."/>
            <person name="Sorensen J.L."/>
            <person name="Fitzpatrick D.A."/>
            <person name="Frisvad J.C."/>
            <person name="Nielsen K.L."/>
        </authorList>
    </citation>
    <scope>NUCLEOTIDE SEQUENCE</scope>
    <source>
        <strain evidence="3">IBT 12815</strain>
    </source>
</reference>
<dbReference type="PANTHER" id="PTHR14187">
    <property type="entry name" value="ALPHA KINASE/ELONGATION FACTOR 2 KINASE"/>
    <property type="match status" value="1"/>
</dbReference>
<evidence type="ECO:0000256" key="2">
    <source>
        <dbReference type="ARBA" id="ARBA00022840"/>
    </source>
</evidence>
<dbReference type="Gene3D" id="3.30.420.40">
    <property type="match status" value="1"/>
</dbReference>
<dbReference type="CDD" id="cd10170">
    <property type="entry name" value="ASKHA_NBD_HSP70"/>
    <property type="match status" value="1"/>
</dbReference>
<evidence type="ECO:0000313" key="4">
    <source>
        <dbReference type="Proteomes" id="UP001213799"/>
    </source>
</evidence>
<keyword evidence="2" id="KW-0067">ATP-binding</keyword>
<dbReference type="AlphaFoldDB" id="A0AAD6DMK8"/>
<protein>
    <recommendedName>
        <fullName evidence="5">Actin-like ATPase domain-containing protein</fullName>
    </recommendedName>
</protein>
<dbReference type="PANTHER" id="PTHR14187:SF5">
    <property type="entry name" value="HEAT SHOCK 70 KDA PROTEIN 12A"/>
    <property type="match status" value="1"/>
</dbReference>
<reference evidence="3" key="2">
    <citation type="submission" date="2023-01" db="EMBL/GenBank/DDBJ databases">
        <authorList>
            <person name="Petersen C."/>
        </authorList>
    </citation>
    <scope>NUCLEOTIDE SEQUENCE</scope>
    <source>
        <strain evidence="3">IBT 12815</strain>
    </source>
</reference>
<evidence type="ECO:0000256" key="1">
    <source>
        <dbReference type="ARBA" id="ARBA00022741"/>
    </source>
</evidence>
<gene>
    <name evidence="3" type="ORF">N7537_011856</name>
</gene>
<dbReference type="Proteomes" id="UP001213799">
    <property type="component" value="Unassembled WGS sequence"/>
</dbReference>
<dbReference type="PRINTS" id="PR00301">
    <property type="entry name" value="HEATSHOCK70"/>
</dbReference>
<sequence>MVLVERGLPNHVTNTKIDTASLKGKEDLTSLLWGPELTPETIGASRRIEHREPLPKISNLDATTNHDRTRIKGLHEGLIIGIDFGTTYSGVSWATLADFQHASINVITKWPGSDSDRAKVPTRLFYENSEILWGFQVTNDVVPLQYFKLLLLREGDIEDKVGESMELSHTKRTLRDNGITTEDCIADYLRAIWKHTLETIRQARAKRGIEALTFHVVLTVPATWKDYARNAMKRAASKAGILDYRTAGQTSLAFVSEPEAAGLAALVDRGDYVESGDVFVVCDAGGGTVDVITYIVADNQPLQLEEVVESDGSLCGGISIDEAFISQCKNRVGRNWSHFRRADIMTMLTKEWEYGIKPRYTERNGPDNYLRVMLPDLKMDVSRKAHIKPGYIYFTGSDIRKAFHTKAVPGLLKLVDTQLSQAHNKGLNVTGILLAGGLGSSPHTYECLEAKYSNRGIDIHQSVADGA</sequence>
<dbReference type="GO" id="GO:0140662">
    <property type="term" value="F:ATP-dependent protein folding chaperone"/>
    <property type="evidence" value="ECO:0007669"/>
    <property type="project" value="InterPro"/>
</dbReference>
<evidence type="ECO:0008006" key="5">
    <source>
        <dbReference type="Google" id="ProtNLM"/>
    </source>
</evidence>
<dbReference type="GeneID" id="81593152"/>
<name>A0AAD6DMK8_9EURO</name>
<dbReference type="Pfam" id="PF00012">
    <property type="entry name" value="HSP70"/>
    <property type="match status" value="1"/>
</dbReference>
<comment type="caution">
    <text evidence="3">The sequence shown here is derived from an EMBL/GenBank/DDBJ whole genome shotgun (WGS) entry which is preliminary data.</text>
</comment>
<dbReference type="InterPro" id="IPR043129">
    <property type="entry name" value="ATPase_NBD"/>
</dbReference>
<dbReference type="GO" id="GO:0005524">
    <property type="term" value="F:ATP binding"/>
    <property type="evidence" value="ECO:0007669"/>
    <property type="project" value="UniProtKB-KW"/>
</dbReference>
<accession>A0AAD6DMK8</accession>
<dbReference type="EMBL" id="JAQJAE010000006">
    <property type="protein sequence ID" value="KAJ5589178.1"/>
    <property type="molecule type" value="Genomic_DNA"/>
</dbReference>
<dbReference type="RefSeq" id="XP_056748197.1">
    <property type="nucleotide sequence ID" value="XM_056902910.1"/>
</dbReference>
<dbReference type="InterPro" id="IPR013126">
    <property type="entry name" value="Hsp_70_fam"/>
</dbReference>
<proteinExistence type="predicted"/>
<keyword evidence="4" id="KW-1185">Reference proteome</keyword>
<dbReference type="SUPFAM" id="SSF53067">
    <property type="entry name" value="Actin-like ATPase domain"/>
    <property type="match status" value="2"/>
</dbReference>